<dbReference type="AlphaFoldDB" id="A0A3N4JCH2"/>
<keyword evidence="7" id="KW-0963">Cytoplasm</keyword>
<keyword evidence="1 7" id="KW-0690">Ribosome biogenesis</keyword>
<dbReference type="GO" id="GO:0042274">
    <property type="term" value="P:ribosomal small subunit biogenesis"/>
    <property type="evidence" value="ECO:0007669"/>
    <property type="project" value="UniProtKB-UniRule"/>
</dbReference>
<dbReference type="OrthoDB" id="10251185at2759"/>
<evidence type="ECO:0000256" key="7">
    <source>
        <dbReference type="HAMAP-Rule" id="MF_03173"/>
    </source>
</evidence>
<keyword evidence="5 7" id="KW-0418">Kinase</keyword>
<keyword evidence="9" id="KW-1185">Reference proteome</keyword>
<dbReference type="GO" id="GO:0016887">
    <property type="term" value="F:ATP hydrolysis activity"/>
    <property type="evidence" value="ECO:0007669"/>
    <property type="project" value="UniProtKB-UniRule"/>
</dbReference>
<dbReference type="SUPFAM" id="SSF52540">
    <property type="entry name" value="P-loop containing nucleoside triphosphate hydrolases"/>
    <property type="match status" value="1"/>
</dbReference>
<evidence type="ECO:0000256" key="1">
    <source>
        <dbReference type="ARBA" id="ARBA00022517"/>
    </source>
</evidence>
<comment type="catalytic activity">
    <reaction evidence="7">
        <text>AMP + ATP = 2 ADP</text>
        <dbReference type="Rhea" id="RHEA:12973"/>
        <dbReference type="ChEBI" id="CHEBI:30616"/>
        <dbReference type="ChEBI" id="CHEBI:456215"/>
        <dbReference type="ChEBI" id="CHEBI:456216"/>
        <dbReference type="EC" id="2.7.4.3"/>
    </reaction>
</comment>
<comment type="similarity">
    <text evidence="7">Belongs to the adenylate kinase family. AK6 subfamily.</text>
</comment>
<dbReference type="GO" id="GO:0006364">
    <property type="term" value="P:rRNA processing"/>
    <property type="evidence" value="ECO:0007669"/>
    <property type="project" value="UniProtKB-KW"/>
</dbReference>
<dbReference type="Pfam" id="PF13238">
    <property type="entry name" value="AAA_18"/>
    <property type="match status" value="1"/>
</dbReference>
<evidence type="ECO:0000256" key="3">
    <source>
        <dbReference type="ARBA" id="ARBA00022679"/>
    </source>
</evidence>
<feature type="binding site" evidence="7">
    <location>
        <position position="101"/>
    </location>
    <ligand>
        <name>ATP</name>
        <dbReference type="ChEBI" id="CHEBI:30616"/>
    </ligand>
</feature>
<feature type="region of interest" description="NMPbind" evidence="7">
    <location>
        <begin position="37"/>
        <end position="60"/>
    </location>
</feature>
<dbReference type="EMBL" id="ML120442">
    <property type="protein sequence ID" value="RPA94130.1"/>
    <property type="molecule type" value="Genomic_DNA"/>
</dbReference>
<evidence type="ECO:0000313" key="9">
    <source>
        <dbReference type="Proteomes" id="UP000276215"/>
    </source>
</evidence>
<dbReference type="PANTHER" id="PTHR12595:SF0">
    <property type="entry name" value="ADENYLATE KINASE ISOENZYME 6"/>
    <property type="match status" value="1"/>
</dbReference>
<dbReference type="GO" id="GO:0004017">
    <property type="term" value="F:AMP kinase activity"/>
    <property type="evidence" value="ECO:0007669"/>
    <property type="project" value="UniProtKB-UniRule"/>
</dbReference>
<keyword evidence="3 7" id="KW-0808">Transferase</keyword>
<evidence type="ECO:0000256" key="6">
    <source>
        <dbReference type="ARBA" id="ARBA00022840"/>
    </source>
</evidence>
<keyword evidence="8" id="KW-0378">Hydrolase</keyword>
<proteinExistence type="inferred from homology"/>
<keyword evidence="2 7" id="KW-0698">rRNA processing</keyword>
<feature type="binding site" evidence="7">
    <location>
        <position position="20"/>
    </location>
    <ligand>
        <name>ATP</name>
        <dbReference type="ChEBI" id="CHEBI:30616"/>
    </ligand>
</feature>
<dbReference type="GO" id="GO:0005634">
    <property type="term" value="C:nucleus"/>
    <property type="evidence" value="ECO:0007669"/>
    <property type="project" value="UniProtKB-SubCell"/>
</dbReference>
<comment type="function">
    <text evidence="7">Broad-specificity nucleoside monophosphate (NMP) kinase that catalyzes the reversible transfer of the terminal phosphate group between nucleoside triphosphates and monophosphates. Has also ATPase activity. Involved in the late cytoplasmic maturation steps of the 40S ribosomal particles, specifically 18S rRNA maturation. While NMP activity is not required for ribosome maturation, ATPase activity is. Associates transiently with small ribosomal subunit protein uS11. ATP hydrolysis breaks the interaction with uS11. May temporarily remove uS11 from the ribosome to enable a conformational change of the ribosomal RNA that is needed for the final maturation step of the small ribosomal subunit. Its NMP activity may have a role in nuclear energy homeostasis.</text>
</comment>
<keyword evidence="7" id="KW-0539">Nucleus</keyword>
<dbReference type="EC" id="2.7.4.3" evidence="7"/>
<feature type="binding site" evidence="7">
    <location>
        <position position="15"/>
    </location>
    <ligand>
        <name>ATP</name>
        <dbReference type="ChEBI" id="CHEBI:30616"/>
    </ligand>
</feature>
<comment type="caution">
    <text evidence="7">Lacks conserved residue(s) required for the propagation of feature annotation.</text>
</comment>
<dbReference type="HAMAP" id="MF_00039">
    <property type="entry name" value="Adenylate_kinase_AK6"/>
    <property type="match status" value="1"/>
</dbReference>
<dbReference type="Gene3D" id="3.40.50.300">
    <property type="entry name" value="P-loop containing nucleotide triphosphate hydrolases"/>
    <property type="match status" value="1"/>
</dbReference>
<dbReference type="InterPro" id="IPR027417">
    <property type="entry name" value="P-loop_NTPase"/>
</dbReference>
<dbReference type="InterPro" id="IPR020618">
    <property type="entry name" value="Adenyl_kinase_AK6"/>
</dbReference>
<evidence type="ECO:0000313" key="8">
    <source>
        <dbReference type="EMBL" id="RPA94130.1"/>
    </source>
</evidence>
<organism evidence="8 9">
    <name type="scientific">Choiromyces venosus 120613-1</name>
    <dbReference type="NCBI Taxonomy" id="1336337"/>
    <lineage>
        <taxon>Eukaryota</taxon>
        <taxon>Fungi</taxon>
        <taxon>Dikarya</taxon>
        <taxon>Ascomycota</taxon>
        <taxon>Pezizomycotina</taxon>
        <taxon>Pezizomycetes</taxon>
        <taxon>Pezizales</taxon>
        <taxon>Tuberaceae</taxon>
        <taxon>Choiromyces</taxon>
    </lineage>
</organism>
<dbReference type="PANTHER" id="PTHR12595">
    <property type="entry name" value="POS9-ACTIVATING FACTOR FAP7-RELATED"/>
    <property type="match status" value="1"/>
</dbReference>
<feature type="binding site" evidence="7">
    <location>
        <position position="19"/>
    </location>
    <ligand>
        <name>ATP</name>
        <dbReference type="ChEBI" id="CHEBI:30616"/>
    </ligand>
</feature>
<gene>
    <name evidence="8" type="ORF">L873DRAFT_1702579</name>
</gene>
<dbReference type="STRING" id="1336337.A0A3N4JCH2"/>
<name>A0A3N4JCH2_9PEZI</name>
<comment type="catalytic activity">
    <reaction evidence="7">
        <text>ATP + H2O = ADP + phosphate + H(+)</text>
        <dbReference type="Rhea" id="RHEA:13065"/>
        <dbReference type="ChEBI" id="CHEBI:15377"/>
        <dbReference type="ChEBI" id="CHEBI:15378"/>
        <dbReference type="ChEBI" id="CHEBI:30616"/>
        <dbReference type="ChEBI" id="CHEBI:43474"/>
        <dbReference type="ChEBI" id="CHEBI:456216"/>
    </reaction>
</comment>
<feature type="region of interest" description="LID" evidence="7">
    <location>
        <begin position="100"/>
        <end position="110"/>
    </location>
</feature>
<dbReference type="GO" id="GO:0005524">
    <property type="term" value="F:ATP binding"/>
    <property type="evidence" value="ECO:0007669"/>
    <property type="project" value="UniProtKB-KW"/>
</dbReference>
<reference evidence="8 9" key="1">
    <citation type="journal article" date="2018" name="Nat. Ecol. Evol.">
        <title>Pezizomycetes genomes reveal the molecular basis of ectomycorrhizal truffle lifestyle.</title>
        <authorList>
            <person name="Murat C."/>
            <person name="Payen T."/>
            <person name="Noel B."/>
            <person name="Kuo A."/>
            <person name="Morin E."/>
            <person name="Chen J."/>
            <person name="Kohler A."/>
            <person name="Krizsan K."/>
            <person name="Balestrini R."/>
            <person name="Da Silva C."/>
            <person name="Montanini B."/>
            <person name="Hainaut M."/>
            <person name="Levati E."/>
            <person name="Barry K.W."/>
            <person name="Belfiori B."/>
            <person name="Cichocki N."/>
            <person name="Clum A."/>
            <person name="Dockter R.B."/>
            <person name="Fauchery L."/>
            <person name="Guy J."/>
            <person name="Iotti M."/>
            <person name="Le Tacon F."/>
            <person name="Lindquist E.A."/>
            <person name="Lipzen A."/>
            <person name="Malagnac F."/>
            <person name="Mello A."/>
            <person name="Molinier V."/>
            <person name="Miyauchi S."/>
            <person name="Poulain J."/>
            <person name="Riccioni C."/>
            <person name="Rubini A."/>
            <person name="Sitrit Y."/>
            <person name="Splivallo R."/>
            <person name="Traeger S."/>
            <person name="Wang M."/>
            <person name="Zifcakova L."/>
            <person name="Wipf D."/>
            <person name="Zambonelli A."/>
            <person name="Paolocci F."/>
            <person name="Nowrousian M."/>
            <person name="Ottonello S."/>
            <person name="Baldrian P."/>
            <person name="Spatafora J.W."/>
            <person name="Henrissat B."/>
            <person name="Nagy L.G."/>
            <person name="Aury J.M."/>
            <person name="Wincker P."/>
            <person name="Grigoriev I.V."/>
            <person name="Bonfante P."/>
            <person name="Martin F.M."/>
        </authorList>
    </citation>
    <scope>NUCLEOTIDE SEQUENCE [LARGE SCALE GENOMIC DNA]</scope>
    <source>
        <strain evidence="8 9">120613-1</strain>
    </source>
</reference>
<feature type="binding site" evidence="7">
    <location>
        <position position="17"/>
    </location>
    <ligand>
        <name>ATP</name>
        <dbReference type="ChEBI" id="CHEBI:30616"/>
    </ligand>
</feature>
<dbReference type="Proteomes" id="UP000276215">
    <property type="component" value="Unassembled WGS sequence"/>
</dbReference>
<dbReference type="GO" id="GO:0005737">
    <property type="term" value="C:cytoplasm"/>
    <property type="evidence" value="ECO:0007669"/>
    <property type="project" value="UniProtKB-SubCell"/>
</dbReference>
<evidence type="ECO:0000256" key="4">
    <source>
        <dbReference type="ARBA" id="ARBA00022741"/>
    </source>
</evidence>
<keyword evidence="6 7" id="KW-0067">ATP-binding</keyword>
<comment type="subunit">
    <text evidence="7">Interacts with small ribosomal subunit protein uS11. Not a structural component of 43S pre-ribosomes, but transiently interacts with them by binding to uS11.</text>
</comment>
<evidence type="ECO:0000256" key="5">
    <source>
        <dbReference type="ARBA" id="ARBA00022777"/>
    </source>
</evidence>
<protein>
    <recommendedName>
        <fullName evidence="7">Adenylate kinase isoenzyme 6 homolog</fullName>
        <shortName evidence="7">AK6</shortName>
        <ecNumber evidence="7">2.7.4.3</ecNumber>
    </recommendedName>
    <alternativeName>
        <fullName evidence="7">Dual activity adenylate kinase/ATPase</fullName>
        <shortName evidence="7">AK/ATPase</shortName>
    </alternativeName>
</protein>
<sequence length="166" mass="19132">MPRTRPNLIITGTPGVGKSSHCELLAQITELGLKHLSINRIVKERNCNDGYDDELKSHIVDEDKLLDEIEDEVKEGGCIIDWHILLLYCVRTRPFCMTGWRNGRHKKLQENLDAEIMQVILEEAREAYDEEAIIELRSNTIEEIDSNVDRISAWAKHWIQNNPEGV</sequence>
<evidence type="ECO:0000256" key="2">
    <source>
        <dbReference type="ARBA" id="ARBA00022552"/>
    </source>
</evidence>
<keyword evidence="4 7" id="KW-0547">Nucleotide-binding</keyword>
<feature type="binding site" evidence="7">
    <location>
        <position position="18"/>
    </location>
    <ligand>
        <name>ATP</name>
        <dbReference type="ChEBI" id="CHEBI:30616"/>
    </ligand>
</feature>
<accession>A0A3N4JCH2</accession>
<comment type="subcellular location">
    <subcellularLocation>
        <location evidence="7">Cytoplasm</location>
    </subcellularLocation>
    <subcellularLocation>
        <location evidence="7">Nucleus</location>
    </subcellularLocation>
</comment>